<dbReference type="PANTHER" id="PTHR43085:SF2">
    <property type="entry name" value="FRUCTOKINASE-LIKE 2, CHLOROPLASTIC"/>
    <property type="match status" value="1"/>
</dbReference>
<reference evidence="5 6" key="1">
    <citation type="submission" date="2023-12" db="EMBL/GenBank/DDBJ databases">
        <title>A high-quality genome assembly for Dillenia turbinata (Dilleniales).</title>
        <authorList>
            <person name="Chanderbali A."/>
        </authorList>
    </citation>
    <scope>NUCLEOTIDE SEQUENCE [LARGE SCALE GENOMIC DNA]</scope>
    <source>
        <strain evidence="5">LSX21</strain>
        <tissue evidence="5">Leaf</tissue>
    </source>
</reference>
<accession>A0AAN8Z615</accession>
<comment type="similarity">
    <text evidence="1">Belongs to the carbohydrate kinase PfkB family.</text>
</comment>
<keyword evidence="2" id="KW-0808">Transferase</keyword>
<dbReference type="InterPro" id="IPR029056">
    <property type="entry name" value="Ribokinase-like"/>
</dbReference>
<evidence type="ECO:0000256" key="2">
    <source>
        <dbReference type="ARBA" id="ARBA00022679"/>
    </source>
</evidence>
<dbReference type="InterPro" id="IPR011611">
    <property type="entry name" value="PfkB_dom"/>
</dbReference>
<proteinExistence type="inferred from homology"/>
<dbReference type="Pfam" id="PF00294">
    <property type="entry name" value="PfkB"/>
    <property type="match status" value="1"/>
</dbReference>
<dbReference type="GO" id="GO:0016301">
    <property type="term" value="F:kinase activity"/>
    <property type="evidence" value="ECO:0007669"/>
    <property type="project" value="UniProtKB-KW"/>
</dbReference>
<organism evidence="5 6">
    <name type="scientific">Dillenia turbinata</name>
    <dbReference type="NCBI Taxonomy" id="194707"/>
    <lineage>
        <taxon>Eukaryota</taxon>
        <taxon>Viridiplantae</taxon>
        <taxon>Streptophyta</taxon>
        <taxon>Embryophyta</taxon>
        <taxon>Tracheophyta</taxon>
        <taxon>Spermatophyta</taxon>
        <taxon>Magnoliopsida</taxon>
        <taxon>eudicotyledons</taxon>
        <taxon>Gunneridae</taxon>
        <taxon>Pentapetalae</taxon>
        <taxon>Dilleniales</taxon>
        <taxon>Dilleniaceae</taxon>
        <taxon>Dillenia</taxon>
    </lineage>
</organism>
<comment type="caution">
    <text evidence="5">The sequence shown here is derived from an EMBL/GenBank/DDBJ whole genome shotgun (WGS) entry which is preliminary data.</text>
</comment>
<evidence type="ECO:0000313" key="6">
    <source>
        <dbReference type="Proteomes" id="UP001370490"/>
    </source>
</evidence>
<sequence length="263" mass="29522">MGTLKFHEGSWGSSSDVAIALANLGGQVAFMGKVGNDDYGQVVVCYLNTTRVQSRGVVIDGKRTTCQQMEMSNRAGLRMTCSRTRAEDSLTKSEINIDMLSLYAAAFPNTITTQRTLLQAKMFYFNTSSLLERSMRPTTLQAIKISKKLGCVFYAVNLPLLLWQSGDETKMFIQQAWNLSDVIEIAKQELEFLYGIKLSEEFDTRNNDKSKFIYHEPEVIAPLWHDNLKVLFVTNGTSKVHYYTNEHNGAVVGTEDAPLTPHL</sequence>
<keyword evidence="6" id="KW-1185">Reference proteome</keyword>
<protein>
    <submittedName>
        <fullName evidence="5">Carbohydrate kinase PfkB</fullName>
    </submittedName>
</protein>
<dbReference type="AlphaFoldDB" id="A0AAN8Z615"/>
<evidence type="ECO:0000256" key="3">
    <source>
        <dbReference type="ARBA" id="ARBA00022777"/>
    </source>
</evidence>
<dbReference type="Gene3D" id="3.40.1190.20">
    <property type="match status" value="1"/>
</dbReference>
<gene>
    <name evidence="5" type="ORF">RJ641_012395</name>
</gene>
<dbReference type="GO" id="GO:0009662">
    <property type="term" value="P:etioplast organization"/>
    <property type="evidence" value="ECO:0007669"/>
    <property type="project" value="TreeGrafter"/>
</dbReference>
<feature type="domain" description="Carbohydrate kinase PfkB" evidence="4">
    <location>
        <begin position="17"/>
        <end position="246"/>
    </location>
</feature>
<dbReference type="GO" id="GO:0009658">
    <property type="term" value="P:chloroplast organization"/>
    <property type="evidence" value="ECO:0007669"/>
    <property type="project" value="TreeGrafter"/>
</dbReference>
<dbReference type="PANTHER" id="PTHR43085">
    <property type="entry name" value="HEXOKINASE FAMILY MEMBER"/>
    <property type="match status" value="1"/>
</dbReference>
<dbReference type="EMBL" id="JBAMMX010000019">
    <property type="protein sequence ID" value="KAK6921888.1"/>
    <property type="molecule type" value="Genomic_DNA"/>
</dbReference>
<evidence type="ECO:0000256" key="1">
    <source>
        <dbReference type="ARBA" id="ARBA00010688"/>
    </source>
</evidence>
<name>A0AAN8Z615_9MAGN</name>
<dbReference type="GO" id="GO:0042644">
    <property type="term" value="C:chloroplast nucleoid"/>
    <property type="evidence" value="ECO:0007669"/>
    <property type="project" value="TreeGrafter"/>
</dbReference>
<evidence type="ECO:0000313" key="5">
    <source>
        <dbReference type="EMBL" id="KAK6921888.1"/>
    </source>
</evidence>
<dbReference type="SUPFAM" id="SSF53613">
    <property type="entry name" value="Ribokinase-like"/>
    <property type="match status" value="1"/>
</dbReference>
<dbReference type="Proteomes" id="UP001370490">
    <property type="component" value="Unassembled WGS sequence"/>
</dbReference>
<evidence type="ECO:0000259" key="4">
    <source>
        <dbReference type="Pfam" id="PF00294"/>
    </source>
</evidence>
<dbReference type="GO" id="GO:0042793">
    <property type="term" value="P:plastid transcription"/>
    <property type="evidence" value="ECO:0007669"/>
    <property type="project" value="TreeGrafter"/>
</dbReference>
<keyword evidence="3 5" id="KW-0418">Kinase</keyword>
<dbReference type="InterPro" id="IPR050306">
    <property type="entry name" value="PfkB_Carbo_kinase"/>
</dbReference>